<dbReference type="EMBL" id="JBHSOH010000009">
    <property type="protein sequence ID" value="MFC5848655.1"/>
    <property type="molecule type" value="Genomic_DNA"/>
</dbReference>
<organism evidence="1 2">
    <name type="scientific">Deinococcus petrolearius</name>
    <dbReference type="NCBI Taxonomy" id="1751295"/>
    <lineage>
        <taxon>Bacteria</taxon>
        <taxon>Thermotogati</taxon>
        <taxon>Deinococcota</taxon>
        <taxon>Deinococci</taxon>
        <taxon>Deinococcales</taxon>
        <taxon>Deinococcaceae</taxon>
        <taxon>Deinococcus</taxon>
    </lineage>
</organism>
<accession>A0ABW1DK71</accession>
<comment type="caution">
    <text evidence="1">The sequence shown here is derived from an EMBL/GenBank/DDBJ whole genome shotgun (WGS) entry which is preliminary data.</text>
</comment>
<evidence type="ECO:0000313" key="1">
    <source>
        <dbReference type="EMBL" id="MFC5848655.1"/>
    </source>
</evidence>
<proteinExistence type="predicted"/>
<sequence>MEKSFLIARAKKGVGKSALLEWLYIKNFAIEDIFVVKARGSDLSRFNLPSLADSRKPNDKIYNWMSRISAVINRDIGRRISFAFDDDDISLVQTAEIDGFKERNLISALIERFRKPIEKLGVADDKIKISSDLEILARNKRRILLLIDDVDATFQNTPEEKLELATLFSACRSLVSKVEGLTVRITIRADVWPIVRKYDESLDKVEQYIQDIQWSESDFRRILAKRVKSSLKFDSSTRDIDILNSVFVNDAIWDDKQQPLHRPIYTLSYKRPRWGIQLAKLGQKNALNDRKEKIDLKSVEDSLVNYGLKRIEDIVVEHQHQCSNVNEIILSFRRAPKRFTNIELMDWIKNHISNHLSIVIDQVPTKDTIDIAKFIYRIGFILARIESKGEYQHLSYDEFPDFFSRHVDAGASAVTWEIHPCYRQALDIQRVGEAKARSRDSRL</sequence>
<dbReference type="Proteomes" id="UP001595979">
    <property type="component" value="Unassembled WGS sequence"/>
</dbReference>
<reference evidence="2" key="1">
    <citation type="journal article" date="2019" name="Int. J. Syst. Evol. Microbiol.">
        <title>The Global Catalogue of Microorganisms (GCM) 10K type strain sequencing project: providing services to taxonomists for standard genome sequencing and annotation.</title>
        <authorList>
            <consortium name="The Broad Institute Genomics Platform"/>
            <consortium name="The Broad Institute Genome Sequencing Center for Infectious Disease"/>
            <person name="Wu L."/>
            <person name="Ma J."/>
        </authorList>
    </citation>
    <scope>NUCLEOTIDE SEQUENCE [LARGE SCALE GENOMIC DNA]</scope>
    <source>
        <strain evidence="2">CGMCC 1.15053</strain>
    </source>
</reference>
<gene>
    <name evidence="1" type="ORF">ACFPQ6_10060</name>
</gene>
<dbReference type="InterPro" id="IPR059206">
    <property type="entry name" value="Sll1717-like"/>
</dbReference>
<dbReference type="RefSeq" id="WP_380048986.1">
    <property type="nucleotide sequence ID" value="NZ_JBHSOH010000009.1"/>
</dbReference>
<dbReference type="NCBIfam" id="NF047389">
    <property type="entry name" value="ATPase_Sll1717"/>
    <property type="match status" value="1"/>
</dbReference>
<evidence type="ECO:0000313" key="2">
    <source>
        <dbReference type="Proteomes" id="UP001595979"/>
    </source>
</evidence>
<name>A0ABW1DK71_9DEIO</name>
<keyword evidence="2" id="KW-1185">Reference proteome</keyword>
<protein>
    <submittedName>
        <fullName evidence="1">P-loop ATPase, Sll1717 family</fullName>
    </submittedName>
</protein>